<evidence type="ECO:0000259" key="1">
    <source>
        <dbReference type="PROSITE" id="PS50104"/>
    </source>
</evidence>
<dbReference type="Pfam" id="PF13676">
    <property type="entry name" value="TIR_2"/>
    <property type="match status" value="1"/>
</dbReference>
<organism evidence="2 3">
    <name type="scientific">Paractinoplanes durhamensis</name>
    <dbReference type="NCBI Taxonomy" id="113563"/>
    <lineage>
        <taxon>Bacteria</taxon>
        <taxon>Bacillati</taxon>
        <taxon>Actinomycetota</taxon>
        <taxon>Actinomycetes</taxon>
        <taxon>Micromonosporales</taxon>
        <taxon>Micromonosporaceae</taxon>
        <taxon>Paractinoplanes</taxon>
    </lineage>
</organism>
<dbReference type="SUPFAM" id="SSF52200">
    <property type="entry name" value="Toll/Interleukin receptor TIR domain"/>
    <property type="match status" value="1"/>
</dbReference>
<gene>
    <name evidence="2" type="ORF">Adu01nite_45020</name>
</gene>
<dbReference type="EMBL" id="BOML01000036">
    <property type="protein sequence ID" value="GIE03152.1"/>
    <property type="molecule type" value="Genomic_DNA"/>
</dbReference>
<dbReference type="SMART" id="SM00255">
    <property type="entry name" value="TIR"/>
    <property type="match status" value="1"/>
</dbReference>
<feature type="domain" description="TIR" evidence="1">
    <location>
        <begin position="8"/>
        <end position="142"/>
    </location>
</feature>
<dbReference type="SUPFAM" id="SSF52540">
    <property type="entry name" value="P-loop containing nucleoside triphosphate hydrolases"/>
    <property type="match status" value="1"/>
</dbReference>
<dbReference type="RefSeq" id="WP_203728876.1">
    <property type="nucleotide sequence ID" value="NZ_BAAATX010000010.1"/>
</dbReference>
<dbReference type="PROSITE" id="PS50104">
    <property type="entry name" value="TIR"/>
    <property type="match status" value="1"/>
</dbReference>
<accession>A0ABQ3Z008</accession>
<sequence length="742" mass="82993">MTVQRADSRYDVFLSYSDDDRDFAQALYEALRHSTLRRRRLKVFFAPAAVGIGESIPSAIARALEHSSCLVAVVTPSWLASEWTSLEAEVAVWRDPAANHRLILPLLLKPSDLPNTISRLKYLDLRRKSDIEKFLPELLSAIRWSVAEEEARRQSSAETRKVLSAPILPWLGLGSPSFDFLWPEMIIDPSISPRRHPGSDNKLSRWLKSAHTESGSFAVVGPAGAGKTTALRSLLLTGGGTLPSQRVFLHARDLPSRADELNVRAKRTSKLAVLVDGLDEAGEDLTEVIAQHLGALAANGVTIFYAARTDFFERNGDTLGRLSGLPRDVLEVKSWTRQDVLDFGNRYADRLSDPSLSARLESIIDSVPGALSMASNPMRLTLLLYLLASDPSIDVVHLTEPYALYDMFYREWISTERHRGTGGGDPPLVHSSHVLLARWFYTRPGERPHPQDVIGANSWTELSTDSAFAELLDIDHGRREDLAIVRGFRHETIGEFLIAKSIVAAFLLGGSAIDDVLTVTVRDDVNIYVRSAINQLGQHRLAAILANLAQRFESIEQDDAFRSTNAAERLREQILYYVGRLPVADAAQILVSAFHRETNPLLRRSAALGAILHGREDVESEYMLMLEQPEEAILNRSVQMVYFGDVHGDLHTFRDGGEDWPKSRRAILGRLSQNSVRDRRLRLWDLKTLKSFLTTREDTGLDARELHVLHGLVDSKVSTARDEEIRREVMQILQLPRDPSIA</sequence>
<comment type="caution">
    <text evidence="2">The sequence shown here is derived from an EMBL/GenBank/DDBJ whole genome shotgun (WGS) entry which is preliminary data.</text>
</comment>
<dbReference type="InterPro" id="IPR017279">
    <property type="entry name" value="Tol-interleuk_rcpt_adapt_Tirap"/>
</dbReference>
<keyword evidence="3" id="KW-1185">Reference proteome</keyword>
<name>A0ABQ3Z008_9ACTN</name>
<evidence type="ECO:0000313" key="3">
    <source>
        <dbReference type="Proteomes" id="UP000637628"/>
    </source>
</evidence>
<dbReference type="PANTHER" id="PTHR22662">
    <property type="entry name" value="TIRAP"/>
    <property type="match status" value="1"/>
</dbReference>
<dbReference type="InterPro" id="IPR035897">
    <property type="entry name" value="Toll_tir_struct_dom_sf"/>
</dbReference>
<dbReference type="PANTHER" id="PTHR22662:SF0">
    <property type="entry name" value="TOLL_INTERLEUKIN-1 RECEPTOR DOMAIN-CONTAINING ADAPTER PROTEIN"/>
    <property type="match status" value="1"/>
</dbReference>
<dbReference type="InterPro" id="IPR027417">
    <property type="entry name" value="P-loop_NTPase"/>
</dbReference>
<dbReference type="Gene3D" id="3.40.50.10140">
    <property type="entry name" value="Toll/interleukin-1 receptor homology (TIR) domain"/>
    <property type="match status" value="1"/>
</dbReference>
<evidence type="ECO:0000313" key="2">
    <source>
        <dbReference type="EMBL" id="GIE03152.1"/>
    </source>
</evidence>
<proteinExistence type="predicted"/>
<dbReference type="InterPro" id="IPR000157">
    <property type="entry name" value="TIR_dom"/>
</dbReference>
<protein>
    <recommendedName>
        <fullName evidence="1">TIR domain-containing protein</fullName>
    </recommendedName>
</protein>
<reference evidence="2 3" key="1">
    <citation type="submission" date="2021-01" db="EMBL/GenBank/DDBJ databases">
        <title>Whole genome shotgun sequence of Actinoplanes durhamensis NBRC 14914.</title>
        <authorList>
            <person name="Komaki H."/>
            <person name="Tamura T."/>
        </authorList>
    </citation>
    <scope>NUCLEOTIDE SEQUENCE [LARGE SCALE GENOMIC DNA]</scope>
    <source>
        <strain evidence="2 3">NBRC 14914</strain>
    </source>
</reference>
<dbReference type="Proteomes" id="UP000637628">
    <property type="component" value="Unassembled WGS sequence"/>
</dbReference>